<gene>
    <name evidence="5" type="ORF">C9427_13755</name>
</gene>
<sequence length="270" mass="29927">MLMQGLSGDFESEFHTGMRVDAAMSAAMRVLAPAGFTSLIYDYTPVPVSHDGELITPSLMALANVPSDMQDLWCKGGYYQLDPVQEAALAVSRPFLWSHRGAQSPVMRRILQRKHDPVISYLLDTKMTCGVTVPIRFDGGDLATFTAIRLDPEPDFEVEAQMMLPGIGDLGHLFHDSVYAGFDQRTRTSQYFHLTSRERQCLSMAACGLTAKQIAHEICRSVPTATLHLNAASRKLGARNRFHAIALAAHYRLLGPISQGQNLSRQHRQN</sequence>
<dbReference type="Pfam" id="PF00196">
    <property type="entry name" value="GerE"/>
    <property type="match status" value="1"/>
</dbReference>
<dbReference type="PANTHER" id="PTHR44688:SF16">
    <property type="entry name" value="DNA-BINDING TRANSCRIPTIONAL ACTIVATOR DEVR_DOSR"/>
    <property type="match status" value="1"/>
</dbReference>
<evidence type="ECO:0000256" key="3">
    <source>
        <dbReference type="ARBA" id="ARBA00023163"/>
    </source>
</evidence>
<dbReference type="Proteomes" id="UP000240259">
    <property type="component" value="Unassembled WGS sequence"/>
</dbReference>
<evidence type="ECO:0000256" key="1">
    <source>
        <dbReference type="ARBA" id="ARBA00023015"/>
    </source>
</evidence>
<dbReference type="GO" id="GO:0006355">
    <property type="term" value="P:regulation of DNA-templated transcription"/>
    <property type="evidence" value="ECO:0007669"/>
    <property type="project" value="InterPro"/>
</dbReference>
<dbReference type="EMBL" id="PZJX01000027">
    <property type="protein sequence ID" value="PTE09752.1"/>
    <property type="molecule type" value="Genomic_DNA"/>
</dbReference>
<dbReference type="AlphaFoldDB" id="A0A2T4IVU3"/>
<dbReference type="SUPFAM" id="SSF75516">
    <property type="entry name" value="Pheromone-binding domain of LuxR-like quorum-sensing transcription factors"/>
    <property type="match status" value="1"/>
</dbReference>
<dbReference type="CDD" id="cd06170">
    <property type="entry name" value="LuxR_C_like"/>
    <property type="match status" value="1"/>
</dbReference>
<dbReference type="PANTHER" id="PTHR44688">
    <property type="entry name" value="DNA-BINDING TRANSCRIPTIONAL ACTIVATOR DEVR_DOSR"/>
    <property type="match status" value="1"/>
</dbReference>
<dbReference type="Gene3D" id="3.30.450.80">
    <property type="entry name" value="Transcription factor LuxR-like, autoinducer-binding domain"/>
    <property type="match status" value="1"/>
</dbReference>
<dbReference type="InterPro" id="IPR005143">
    <property type="entry name" value="TF_LuxR_autoind-bd_dom"/>
</dbReference>
<name>A0A2T4IVU3_9HYPH</name>
<feature type="domain" description="HTH luxR-type" evidence="4">
    <location>
        <begin position="187"/>
        <end position="252"/>
    </location>
</feature>
<proteinExistence type="predicted"/>
<dbReference type="InterPro" id="IPR036693">
    <property type="entry name" value="TF_LuxR_autoind-bd_dom_sf"/>
</dbReference>
<dbReference type="PRINTS" id="PR00038">
    <property type="entry name" value="HTHLUXR"/>
</dbReference>
<dbReference type="Pfam" id="PF03472">
    <property type="entry name" value="Autoind_bind"/>
    <property type="match status" value="1"/>
</dbReference>
<dbReference type="SUPFAM" id="SSF46894">
    <property type="entry name" value="C-terminal effector domain of the bipartite response regulators"/>
    <property type="match status" value="1"/>
</dbReference>
<organism evidence="5 6">
    <name type="scientific">Mesorhizobium helmanticense</name>
    <dbReference type="NCBI Taxonomy" id="1776423"/>
    <lineage>
        <taxon>Bacteria</taxon>
        <taxon>Pseudomonadati</taxon>
        <taxon>Pseudomonadota</taxon>
        <taxon>Alphaproteobacteria</taxon>
        <taxon>Hyphomicrobiales</taxon>
        <taxon>Phyllobacteriaceae</taxon>
        <taxon>Mesorhizobium</taxon>
    </lineage>
</organism>
<dbReference type="InterPro" id="IPR016032">
    <property type="entry name" value="Sig_transdc_resp-reg_C-effctor"/>
</dbReference>
<reference evidence="5 6" key="1">
    <citation type="submission" date="2018-03" db="EMBL/GenBank/DDBJ databases">
        <title>Genome sequence of the symbiotic type strain Mesorhizobium helmanticense CSLC115NT isolated from Lotus corniculatus nodules.</title>
        <authorList>
            <person name="Sannazzaro A.I."/>
            <person name="Torres Tejerizo G.A."/>
            <person name="Dip D."/>
            <person name="Caballero M."/>
            <person name="Pistorio M."/>
            <person name="Estrella M.J."/>
        </authorList>
    </citation>
    <scope>NUCLEOTIDE SEQUENCE [LARGE SCALE GENOMIC DNA]</scope>
    <source>
        <strain evidence="5 6">CSLC115N</strain>
    </source>
</reference>
<keyword evidence="6" id="KW-1185">Reference proteome</keyword>
<evidence type="ECO:0000259" key="4">
    <source>
        <dbReference type="PROSITE" id="PS50043"/>
    </source>
</evidence>
<evidence type="ECO:0000313" key="5">
    <source>
        <dbReference type="EMBL" id="PTE09752.1"/>
    </source>
</evidence>
<dbReference type="PROSITE" id="PS50043">
    <property type="entry name" value="HTH_LUXR_2"/>
    <property type="match status" value="1"/>
</dbReference>
<dbReference type="InterPro" id="IPR036388">
    <property type="entry name" value="WH-like_DNA-bd_sf"/>
</dbReference>
<keyword evidence="2" id="KW-0238">DNA-binding</keyword>
<comment type="caution">
    <text evidence="5">The sequence shown here is derived from an EMBL/GenBank/DDBJ whole genome shotgun (WGS) entry which is preliminary data.</text>
</comment>
<evidence type="ECO:0000313" key="6">
    <source>
        <dbReference type="Proteomes" id="UP000240259"/>
    </source>
</evidence>
<dbReference type="Gene3D" id="1.10.10.10">
    <property type="entry name" value="Winged helix-like DNA-binding domain superfamily/Winged helix DNA-binding domain"/>
    <property type="match status" value="1"/>
</dbReference>
<dbReference type="OrthoDB" id="3170288at2"/>
<dbReference type="GO" id="GO:0003677">
    <property type="term" value="F:DNA binding"/>
    <property type="evidence" value="ECO:0007669"/>
    <property type="project" value="UniProtKB-KW"/>
</dbReference>
<evidence type="ECO:0000256" key="2">
    <source>
        <dbReference type="ARBA" id="ARBA00023125"/>
    </source>
</evidence>
<keyword evidence="3" id="KW-0804">Transcription</keyword>
<dbReference type="InterPro" id="IPR000792">
    <property type="entry name" value="Tscrpt_reg_LuxR_C"/>
</dbReference>
<protein>
    <submittedName>
        <fullName evidence="5">LuxR family transcriptional regulator</fullName>
    </submittedName>
</protein>
<dbReference type="SMART" id="SM00421">
    <property type="entry name" value="HTH_LUXR"/>
    <property type="match status" value="1"/>
</dbReference>
<keyword evidence="1" id="KW-0805">Transcription regulation</keyword>
<accession>A0A2T4IVU3</accession>